<proteinExistence type="predicted"/>
<evidence type="ECO:0000256" key="1">
    <source>
        <dbReference type="SAM" id="MobiDB-lite"/>
    </source>
</evidence>
<accession>A0A388KXS5</accession>
<keyword evidence="3" id="KW-1185">Reference proteome</keyword>
<comment type="caution">
    <text evidence="2">The sequence shown here is derived from an EMBL/GenBank/DDBJ whole genome shotgun (WGS) entry which is preliminary data.</text>
</comment>
<feature type="compositionally biased region" description="Basic and acidic residues" evidence="1">
    <location>
        <begin position="1"/>
        <end position="44"/>
    </location>
</feature>
<organism evidence="2 3">
    <name type="scientific">Chara braunii</name>
    <name type="common">Braun's stonewort</name>
    <dbReference type="NCBI Taxonomy" id="69332"/>
    <lineage>
        <taxon>Eukaryota</taxon>
        <taxon>Viridiplantae</taxon>
        <taxon>Streptophyta</taxon>
        <taxon>Charophyceae</taxon>
        <taxon>Charales</taxon>
        <taxon>Characeae</taxon>
        <taxon>Chara</taxon>
    </lineage>
</organism>
<dbReference type="EMBL" id="BFEA01000210">
    <property type="protein sequence ID" value="GBG74753.1"/>
    <property type="molecule type" value="Genomic_DNA"/>
</dbReference>
<name>A0A388KXS5_CHABU</name>
<dbReference type="Gramene" id="GBG74753">
    <property type="protein sequence ID" value="GBG74753"/>
    <property type="gene ID" value="CBR_g19266"/>
</dbReference>
<evidence type="ECO:0008006" key="4">
    <source>
        <dbReference type="Google" id="ProtNLM"/>
    </source>
</evidence>
<dbReference type="AlphaFoldDB" id="A0A388KXS5"/>
<sequence length="190" mass="20594">MMDKSGREQKSKKDLLHGSEGGGKRKESQRQMDAAKARARLEVKLKRRLLRTTKAGGNRLGQRERRREVSAAAAAAAGSLHVKGGRLKTGGSAPGAGRGKVGRVEPKSGGKGGDFSRRSSNGVAQKKEQMIAHGSDERRLPAKGRGKNEPEKKNEKLHPSWIAKIEQLKKAVQLNVAAGKKIKFDDDDDD</sequence>
<reference evidence="2 3" key="1">
    <citation type="journal article" date="2018" name="Cell">
        <title>The Chara Genome: Secondary Complexity and Implications for Plant Terrestrialization.</title>
        <authorList>
            <person name="Nishiyama T."/>
            <person name="Sakayama H."/>
            <person name="Vries J.D."/>
            <person name="Buschmann H."/>
            <person name="Saint-Marcoux D."/>
            <person name="Ullrich K.K."/>
            <person name="Haas F.B."/>
            <person name="Vanderstraeten L."/>
            <person name="Becker D."/>
            <person name="Lang D."/>
            <person name="Vosolsobe S."/>
            <person name="Rombauts S."/>
            <person name="Wilhelmsson P.K.I."/>
            <person name="Janitza P."/>
            <person name="Kern R."/>
            <person name="Heyl A."/>
            <person name="Rumpler F."/>
            <person name="Villalobos L.I.A.C."/>
            <person name="Clay J.M."/>
            <person name="Skokan R."/>
            <person name="Toyoda A."/>
            <person name="Suzuki Y."/>
            <person name="Kagoshima H."/>
            <person name="Schijlen E."/>
            <person name="Tajeshwar N."/>
            <person name="Catarino B."/>
            <person name="Hetherington A.J."/>
            <person name="Saltykova A."/>
            <person name="Bonnot C."/>
            <person name="Breuninger H."/>
            <person name="Symeonidi A."/>
            <person name="Radhakrishnan G.V."/>
            <person name="Van Nieuwerburgh F."/>
            <person name="Deforce D."/>
            <person name="Chang C."/>
            <person name="Karol K.G."/>
            <person name="Hedrich R."/>
            <person name="Ulvskov P."/>
            <person name="Glockner G."/>
            <person name="Delwiche C.F."/>
            <person name="Petrasek J."/>
            <person name="Van de Peer Y."/>
            <person name="Friml J."/>
            <person name="Beilby M."/>
            <person name="Dolan L."/>
            <person name="Kohara Y."/>
            <person name="Sugano S."/>
            <person name="Fujiyama A."/>
            <person name="Delaux P.-M."/>
            <person name="Quint M."/>
            <person name="TheiBen G."/>
            <person name="Hagemann M."/>
            <person name="Harholt J."/>
            <person name="Dunand C."/>
            <person name="Zachgo S."/>
            <person name="Langdale J."/>
            <person name="Maumus F."/>
            <person name="Straeten D.V.D."/>
            <person name="Gould S.B."/>
            <person name="Rensing S.A."/>
        </authorList>
    </citation>
    <scope>NUCLEOTIDE SEQUENCE [LARGE SCALE GENOMIC DNA]</scope>
    <source>
        <strain evidence="2 3">S276</strain>
    </source>
</reference>
<dbReference type="Proteomes" id="UP000265515">
    <property type="component" value="Unassembled WGS sequence"/>
</dbReference>
<evidence type="ECO:0000313" key="2">
    <source>
        <dbReference type="EMBL" id="GBG74753.1"/>
    </source>
</evidence>
<protein>
    <recommendedName>
        <fullName evidence="4">Bud22 domain-containing protein</fullName>
    </recommendedName>
</protein>
<feature type="region of interest" description="Disordered" evidence="1">
    <location>
        <begin position="1"/>
        <end position="160"/>
    </location>
</feature>
<evidence type="ECO:0000313" key="3">
    <source>
        <dbReference type="Proteomes" id="UP000265515"/>
    </source>
</evidence>
<feature type="compositionally biased region" description="Basic and acidic residues" evidence="1">
    <location>
        <begin position="125"/>
        <end position="158"/>
    </location>
</feature>
<gene>
    <name evidence="2" type="ORF">CBR_g19266</name>
</gene>